<keyword evidence="2" id="KW-0812">Transmembrane</keyword>
<proteinExistence type="predicted"/>
<dbReference type="Proteomes" id="UP001565368">
    <property type="component" value="Unassembled WGS sequence"/>
</dbReference>
<evidence type="ECO:0000313" key="3">
    <source>
        <dbReference type="EMBL" id="KAL1409774.1"/>
    </source>
</evidence>
<accession>A0ABR3Q4W6</accession>
<keyword evidence="2" id="KW-0472">Membrane</keyword>
<dbReference type="GeneID" id="95984814"/>
<keyword evidence="4" id="KW-1185">Reference proteome</keyword>
<reference evidence="3 4" key="1">
    <citation type="submission" date="2023-08" db="EMBL/GenBank/DDBJ databases">
        <title>Annotated Genome Sequence of Vanrija albida AlHP1.</title>
        <authorList>
            <person name="Herzog R."/>
        </authorList>
    </citation>
    <scope>NUCLEOTIDE SEQUENCE [LARGE SCALE GENOMIC DNA]</scope>
    <source>
        <strain evidence="3 4">AlHP1</strain>
    </source>
</reference>
<dbReference type="InterPro" id="IPR004345">
    <property type="entry name" value="TB2_DP1_HVA22"/>
</dbReference>
<name>A0ABR3Q4W6_9TREE</name>
<evidence type="ECO:0000313" key="4">
    <source>
        <dbReference type="Proteomes" id="UP001565368"/>
    </source>
</evidence>
<sequence>MAQVALVPDDNPHDLPSSPVQKKTAKATPAAAALARAREQYAKAGVAVARARGRANELSRHPHAVRARQIAESQLETLRRALLKSPTVQHAVEITKLDPAVLVFGTITFFLVFIWYDLFKLAFPVTTALCFVRPAYHALVALDDRRPADDVDNTLAVFVLLGLVQTVEAFFGRALVAVIPYYFVLKLALFVYLGHPRLKGAAKVHDKLLKNLVATSPPFSPPAFPSPDQDLSPQKHQKVYTPKSFNNGTPSNGL</sequence>
<keyword evidence="2" id="KW-1133">Transmembrane helix</keyword>
<evidence type="ECO:0000256" key="1">
    <source>
        <dbReference type="SAM" id="MobiDB-lite"/>
    </source>
</evidence>
<evidence type="ECO:0008006" key="5">
    <source>
        <dbReference type="Google" id="ProtNLM"/>
    </source>
</evidence>
<feature type="compositionally biased region" description="Polar residues" evidence="1">
    <location>
        <begin position="243"/>
        <end position="254"/>
    </location>
</feature>
<protein>
    <recommendedName>
        <fullName evidence="5">Protein YOP1</fullName>
    </recommendedName>
</protein>
<feature type="transmembrane region" description="Helical" evidence="2">
    <location>
        <begin position="99"/>
        <end position="116"/>
    </location>
</feature>
<evidence type="ECO:0000256" key="2">
    <source>
        <dbReference type="SAM" id="Phobius"/>
    </source>
</evidence>
<organism evidence="3 4">
    <name type="scientific">Vanrija albida</name>
    <dbReference type="NCBI Taxonomy" id="181172"/>
    <lineage>
        <taxon>Eukaryota</taxon>
        <taxon>Fungi</taxon>
        <taxon>Dikarya</taxon>
        <taxon>Basidiomycota</taxon>
        <taxon>Agaricomycotina</taxon>
        <taxon>Tremellomycetes</taxon>
        <taxon>Trichosporonales</taxon>
        <taxon>Trichosporonaceae</taxon>
        <taxon>Vanrija</taxon>
    </lineage>
</organism>
<feature type="region of interest" description="Disordered" evidence="1">
    <location>
        <begin position="219"/>
        <end position="254"/>
    </location>
</feature>
<feature type="region of interest" description="Disordered" evidence="1">
    <location>
        <begin position="1"/>
        <end position="25"/>
    </location>
</feature>
<gene>
    <name evidence="3" type="ORF">Q8F55_003771</name>
</gene>
<comment type="caution">
    <text evidence="3">The sequence shown here is derived from an EMBL/GenBank/DDBJ whole genome shotgun (WGS) entry which is preliminary data.</text>
</comment>
<dbReference type="Pfam" id="PF03134">
    <property type="entry name" value="TB2_DP1_HVA22"/>
    <property type="match status" value="1"/>
</dbReference>
<feature type="transmembrane region" description="Helical" evidence="2">
    <location>
        <begin position="178"/>
        <end position="195"/>
    </location>
</feature>
<dbReference type="RefSeq" id="XP_069209718.1">
    <property type="nucleotide sequence ID" value="XM_069352300.1"/>
</dbReference>
<dbReference type="EMBL" id="JBBXJM010000003">
    <property type="protein sequence ID" value="KAL1409774.1"/>
    <property type="molecule type" value="Genomic_DNA"/>
</dbReference>